<keyword evidence="2" id="KW-1185">Reference proteome</keyword>
<gene>
    <name evidence="1" type="ORF">VTK73DRAFT_7219</name>
</gene>
<protein>
    <submittedName>
        <fullName evidence="1">Uncharacterized protein</fullName>
    </submittedName>
</protein>
<evidence type="ECO:0000313" key="2">
    <source>
        <dbReference type="Proteomes" id="UP001586593"/>
    </source>
</evidence>
<sequence>MVLSLGIIAELEKFGQPQGHSAIREGFPSPNALDPNDPESFARFLASAVGLIASRAPEQVGQCMPRFKSLDLGSGSAGIDSSADQCAGVALYALIDDVLREPA</sequence>
<proteinExistence type="predicted"/>
<reference evidence="1 2" key="1">
    <citation type="journal article" date="2024" name="Commun. Biol.">
        <title>Comparative genomic analysis of thermophilic fungi reveals convergent evolutionary adaptations and gene losses.</title>
        <authorList>
            <person name="Steindorff A.S."/>
            <person name="Aguilar-Pontes M.V."/>
            <person name="Robinson A.J."/>
            <person name="Andreopoulos B."/>
            <person name="LaButti K."/>
            <person name="Kuo A."/>
            <person name="Mondo S."/>
            <person name="Riley R."/>
            <person name="Otillar R."/>
            <person name="Haridas S."/>
            <person name="Lipzen A."/>
            <person name="Grimwood J."/>
            <person name="Schmutz J."/>
            <person name="Clum A."/>
            <person name="Reid I.D."/>
            <person name="Moisan M.C."/>
            <person name="Butler G."/>
            <person name="Nguyen T.T.M."/>
            <person name="Dewar K."/>
            <person name="Conant G."/>
            <person name="Drula E."/>
            <person name="Henrissat B."/>
            <person name="Hansel C."/>
            <person name="Singer S."/>
            <person name="Hutchinson M.I."/>
            <person name="de Vries R.P."/>
            <person name="Natvig D.O."/>
            <person name="Powell A.J."/>
            <person name="Tsang A."/>
            <person name="Grigoriev I.V."/>
        </authorList>
    </citation>
    <scope>NUCLEOTIDE SEQUENCE [LARGE SCALE GENOMIC DNA]</scope>
    <source>
        <strain evidence="1 2">ATCC 24622</strain>
    </source>
</reference>
<accession>A0ABR3WFN2</accession>
<dbReference type="Proteomes" id="UP001586593">
    <property type="component" value="Unassembled WGS sequence"/>
</dbReference>
<evidence type="ECO:0000313" key="1">
    <source>
        <dbReference type="EMBL" id="KAL1860657.1"/>
    </source>
</evidence>
<dbReference type="EMBL" id="JAZHXJ010000446">
    <property type="protein sequence ID" value="KAL1860657.1"/>
    <property type="molecule type" value="Genomic_DNA"/>
</dbReference>
<organism evidence="1 2">
    <name type="scientific">Phialemonium thermophilum</name>
    <dbReference type="NCBI Taxonomy" id="223376"/>
    <lineage>
        <taxon>Eukaryota</taxon>
        <taxon>Fungi</taxon>
        <taxon>Dikarya</taxon>
        <taxon>Ascomycota</taxon>
        <taxon>Pezizomycotina</taxon>
        <taxon>Sordariomycetes</taxon>
        <taxon>Sordariomycetidae</taxon>
        <taxon>Cephalothecales</taxon>
        <taxon>Cephalothecaceae</taxon>
        <taxon>Phialemonium</taxon>
    </lineage>
</organism>
<name>A0ABR3WFN2_9PEZI</name>
<comment type="caution">
    <text evidence="1">The sequence shown here is derived from an EMBL/GenBank/DDBJ whole genome shotgun (WGS) entry which is preliminary data.</text>
</comment>